<dbReference type="OrthoDB" id="5125370at2"/>
<evidence type="ECO:0000313" key="3">
    <source>
        <dbReference type="Proteomes" id="UP000184440"/>
    </source>
</evidence>
<dbReference type="STRING" id="134849.SAMN05443668_13011"/>
<keyword evidence="1" id="KW-0812">Transmembrane</keyword>
<protein>
    <recommendedName>
        <fullName evidence="4">Histidine kinase</fullName>
    </recommendedName>
</protein>
<name>A0A1M7RPB3_9ACTN</name>
<keyword evidence="3" id="KW-1185">Reference proteome</keyword>
<dbReference type="EMBL" id="FRCS01000030">
    <property type="protein sequence ID" value="SHN47908.1"/>
    <property type="molecule type" value="Genomic_DNA"/>
</dbReference>
<dbReference type="AlphaFoldDB" id="A0A1M7RPB3"/>
<feature type="transmembrane region" description="Helical" evidence="1">
    <location>
        <begin position="158"/>
        <end position="180"/>
    </location>
</feature>
<sequence length="370" mass="40185">MADQSSANDIAARYAKAVAVSVVAIGAVWHFGYDVLILLRGWASYDPLIAELGAWLIVTVVQIVGSVLLLRDALSAATARVLAGVAVTAGVLAVSAYPPGQALSDVSWAWNTVGWLGVLFLLGRPVWEAGVLLAVNSVATLVALVADGAWDRITAARFLAVVCATVGVQMLYATFARWLIDVAREATVHAREQEERMARHAARVAVHDARQRRYEELSLRVRPLLRGLSLQRLDPEDLRVQRQAGIEAARLRRLFAETDDTDHPLLHELRACADVAERRGVDVTFMSYGDPPYLPTAVRRRLAEAPLQVLASADVSARVTVVVDATEVVISAVGDCAETLVGLVPDAVLYDEETNEIWVESRWGLQTPSQ</sequence>
<reference evidence="2 3" key="1">
    <citation type="submission" date="2016-11" db="EMBL/GenBank/DDBJ databases">
        <authorList>
            <person name="Jaros S."/>
            <person name="Januszkiewicz K."/>
            <person name="Wedrychowicz H."/>
        </authorList>
    </citation>
    <scope>NUCLEOTIDE SEQUENCE [LARGE SCALE GENOMIC DNA]</scope>
    <source>
        <strain evidence="2 3">DSM 46144</strain>
    </source>
</reference>
<organism evidence="2 3">
    <name type="scientific">Cryptosporangium aurantiacum</name>
    <dbReference type="NCBI Taxonomy" id="134849"/>
    <lineage>
        <taxon>Bacteria</taxon>
        <taxon>Bacillati</taxon>
        <taxon>Actinomycetota</taxon>
        <taxon>Actinomycetes</taxon>
        <taxon>Cryptosporangiales</taxon>
        <taxon>Cryptosporangiaceae</taxon>
        <taxon>Cryptosporangium</taxon>
    </lineage>
</organism>
<evidence type="ECO:0000313" key="2">
    <source>
        <dbReference type="EMBL" id="SHN47908.1"/>
    </source>
</evidence>
<feature type="transmembrane region" description="Helical" evidence="1">
    <location>
        <begin position="12"/>
        <end position="32"/>
    </location>
</feature>
<feature type="transmembrane region" description="Helical" evidence="1">
    <location>
        <begin position="52"/>
        <end position="70"/>
    </location>
</feature>
<dbReference type="RefSeq" id="WP_073266224.1">
    <property type="nucleotide sequence ID" value="NZ_FRCS01000030.1"/>
</dbReference>
<evidence type="ECO:0008006" key="4">
    <source>
        <dbReference type="Google" id="ProtNLM"/>
    </source>
</evidence>
<keyword evidence="1" id="KW-1133">Transmembrane helix</keyword>
<proteinExistence type="predicted"/>
<gene>
    <name evidence="2" type="ORF">SAMN05443668_13011</name>
</gene>
<keyword evidence="1" id="KW-0472">Membrane</keyword>
<feature type="transmembrane region" description="Helical" evidence="1">
    <location>
        <begin position="126"/>
        <end position="146"/>
    </location>
</feature>
<accession>A0A1M7RPB3</accession>
<feature type="transmembrane region" description="Helical" evidence="1">
    <location>
        <begin position="77"/>
        <end position="97"/>
    </location>
</feature>
<evidence type="ECO:0000256" key="1">
    <source>
        <dbReference type="SAM" id="Phobius"/>
    </source>
</evidence>
<dbReference type="Proteomes" id="UP000184440">
    <property type="component" value="Unassembled WGS sequence"/>
</dbReference>